<proteinExistence type="predicted"/>
<organism evidence="1 2">
    <name type="scientific">Araneus ventricosus</name>
    <name type="common">Orbweaver spider</name>
    <name type="synonym">Epeira ventricosa</name>
    <dbReference type="NCBI Taxonomy" id="182803"/>
    <lineage>
        <taxon>Eukaryota</taxon>
        <taxon>Metazoa</taxon>
        <taxon>Ecdysozoa</taxon>
        <taxon>Arthropoda</taxon>
        <taxon>Chelicerata</taxon>
        <taxon>Arachnida</taxon>
        <taxon>Araneae</taxon>
        <taxon>Araneomorphae</taxon>
        <taxon>Entelegynae</taxon>
        <taxon>Araneoidea</taxon>
        <taxon>Araneidae</taxon>
        <taxon>Araneus</taxon>
    </lineage>
</organism>
<gene>
    <name evidence="1" type="ORF">AVEN_92859_1</name>
</gene>
<reference evidence="1 2" key="1">
    <citation type="journal article" date="2019" name="Sci. Rep.">
        <title>Orb-weaving spider Araneus ventricosus genome elucidates the spidroin gene catalogue.</title>
        <authorList>
            <person name="Kono N."/>
            <person name="Nakamura H."/>
            <person name="Ohtoshi R."/>
            <person name="Moran D.A.P."/>
            <person name="Shinohara A."/>
            <person name="Yoshida Y."/>
            <person name="Fujiwara M."/>
            <person name="Mori M."/>
            <person name="Tomita M."/>
            <person name="Arakawa K."/>
        </authorList>
    </citation>
    <scope>NUCLEOTIDE SEQUENCE [LARGE SCALE GENOMIC DNA]</scope>
</reference>
<keyword evidence="2" id="KW-1185">Reference proteome</keyword>
<comment type="caution">
    <text evidence="1">The sequence shown here is derived from an EMBL/GenBank/DDBJ whole genome shotgun (WGS) entry which is preliminary data.</text>
</comment>
<protein>
    <submittedName>
        <fullName evidence="1">Uncharacterized protein</fullName>
    </submittedName>
</protein>
<dbReference type="Proteomes" id="UP000499080">
    <property type="component" value="Unassembled WGS sequence"/>
</dbReference>
<evidence type="ECO:0000313" key="1">
    <source>
        <dbReference type="EMBL" id="GBN41617.1"/>
    </source>
</evidence>
<accession>A0A4Y2NUJ5</accession>
<evidence type="ECO:0000313" key="2">
    <source>
        <dbReference type="Proteomes" id="UP000499080"/>
    </source>
</evidence>
<sequence>MEESNVLERHTNPSDILLSDSLFSVHSHFVNPTENETDNILNSSESFKYVYRSSVNIRGASERKSRLQKVLYQQVERMEKDSISFQAESCAKCKWSLDESKWNVCTNDNNCSSEILKSNNKQAHFNSKSIYEESNFLHYVTFHLGIKETNDVLTVESRDLADVSNLSELAS</sequence>
<dbReference type="EMBL" id="BGPR01009682">
    <property type="protein sequence ID" value="GBN41617.1"/>
    <property type="molecule type" value="Genomic_DNA"/>
</dbReference>
<name>A0A4Y2NUJ5_ARAVE</name>
<dbReference type="AlphaFoldDB" id="A0A4Y2NUJ5"/>